<evidence type="ECO:0000256" key="1">
    <source>
        <dbReference type="SAM" id="MobiDB-lite"/>
    </source>
</evidence>
<feature type="compositionally biased region" description="Basic and acidic residues" evidence="1">
    <location>
        <begin position="349"/>
        <end position="364"/>
    </location>
</feature>
<feature type="region of interest" description="Disordered" evidence="1">
    <location>
        <begin position="225"/>
        <end position="307"/>
    </location>
</feature>
<dbReference type="NCBIfam" id="NF040712">
    <property type="entry name" value="SepH"/>
    <property type="match status" value="1"/>
</dbReference>
<evidence type="ECO:0000313" key="3">
    <source>
        <dbReference type="EMBL" id="MFC3687730.1"/>
    </source>
</evidence>
<reference evidence="4" key="1">
    <citation type="journal article" date="2019" name="Int. J. Syst. Evol. Microbiol.">
        <title>The Global Catalogue of Microorganisms (GCM) 10K type strain sequencing project: providing services to taxonomists for standard genome sequencing and annotation.</title>
        <authorList>
            <consortium name="The Broad Institute Genomics Platform"/>
            <consortium name="The Broad Institute Genome Sequencing Center for Infectious Disease"/>
            <person name="Wu L."/>
            <person name="Ma J."/>
        </authorList>
    </citation>
    <scope>NUCLEOTIDE SEQUENCE [LARGE SCALE GENOMIC DNA]</scope>
    <source>
        <strain evidence="4">NCAIM B.02333</strain>
    </source>
</reference>
<dbReference type="EMBL" id="JBHRWW010000002">
    <property type="protein sequence ID" value="MFC3687730.1"/>
    <property type="molecule type" value="Genomic_DNA"/>
</dbReference>
<protein>
    <submittedName>
        <fullName evidence="3">Septation protein SepH</fullName>
    </submittedName>
</protein>
<proteinExistence type="predicted"/>
<dbReference type="Pfam" id="PF11268">
    <property type="entry name" value="DUF3071"/>
    <property type="match status" value="1"/>
</dbReference>
<feature type="region of interest" description="Disordered" evidence="1">
    <location>
        <begin position="36"/>
        <end position="57"/>
    </location>
</feature>
<comment type="caution">
    <text evidence="3">The sequence shown here is derived from an EMBL/GenBank/DDBJ whole genome shotgun (WGS) entry which is preliminary data.</text>
</comment>
<organism evidence="3 4">
    <name type="scientific">Aquipuribacter hungaricus</name>
    <dbReference type="NCBI Taxonomy" id="545624"/>
    <lineage>
        <taxon>Bacteria</taxon>
        <taxon>Bacillati</taxon>
        <taxon>Actinomycetota</taxon>
        <taxon>Actinomycetes</taxon>
        <taxon>Micrococcales</taxon>
        <taxon>Intrasporangiaceae</taxon>
        <taxon>Aquipuribacter</taxon>
    </lineage>
</organism>
<dbReference type="Proteomes" id="UP001595685">
    <property type="component" value="Unassembled WGS sequence"/>
</dbReference>
<evidence type="ECO:0000313" key="4">
    <source>
        <dbReference type="Proteomes" id="UP001595685"/>
    </source>
</evidence>
<accession>A0ABV7WE22</accession>
<dbReference type="InterPro" id="IPR047682">
    <property type="entry name" value="SepH-like"/>
</dbReference>
<feature type="region of interest" description="Disordered" evidence="1">
    <location>
        <begin position="398"/>
        <end position="429"/>
    </location>
</feature>
<feature type="domain" description="DUF3071" evidence="2">
    <location>
        <begin position="1"/>
        <end position="167"/>
    </location>
</feature>
<feature type="region of interest" description="Disordered" evidence="1">
    <location>
        <begin position="331"/>
        <end position="367"/>
    </location>
</feature>
<dbReference type="InterPro" id="IPR021421">
    <property type="entry name" value="DUF3071"/>
</dbReference>
<evidence type="ECO:0000259" key="2">
    <source>
        <dbReference type="Pfam" id="PF11268"/>
    </source>
</evidence>
<sequence>MDTLRLVEVAGDGSLVLMTGDGRRFSLAVDEQVRSAVRRSRNGTHAPPAGPDRPGPREVQARIRAGADAQEVATQTGLDVDFVRRFEGPVLAERAHVADLARKTPVDRGGDPTLDLERVVVEVLTGEGHDVDDIGWDSRRVDGTRWQVVVTTGPGDRTDRTEATWGFDTSTRSLEPVDAEAERLTGVERRRRLSAVRENVFDVERPSAAAPVGRGGTVELLDALARQRGRRPVTRPAAPGTGQEAGEDAAVHPAAAEAGDGQGRVVDGRALDGRAPDGRDDDARDLDADRGGVDEGGPHQAREDEHTGGGVVGAVVAGALVAGAVVAGTVVAGSSGGDDADRAEDDDAADRARADDATDEDHRRAAGLRVVAAGRVGPDDTSVSIEPDLLSDLELDQPGARAAGQDARPARQQAVAAGDRRSRRRRSAVPSWDEIVFGAKREDG</sequence>
<feature type="compositionally biased region" description="Basic and acidic residues" evidence="1">
    <location>
        <begin position="266"/>
        <end position="307"/>
    </location>
</feature>
<gene>
    <name evidence="3" type="primary">sepH</name>
    <name evidence="3" type="ORF">ACFOLH_05175</name>
</gene>
<keyword evidence="4" id="KW-1185">Reference proteome</keyword>
<name>A0ABV7WE22_9MICO</name>
<dbReference type="RefSeq" id="WP_340292851.1">
    <property type="nucleotide sequence ID" value="NZ_JBBEOI010000085.1"/>
</dbReference>